<evidence type="ECO:0000313" key="2">
    <source>
        <dbReference type="Proteomes" id="UP000285310"/>
    </source>
</evidence>
<comment type="caution">
    <text evidence="1">The sequence shown here is derived from an EMBL/GenBank/DDBJ whole genome shotgun (WGS) entry which is preliminary data.</text>
</comment>
<dbReference type="OrthoDB" id="7062414at2"/>
<organism evidence="1 2">
    <name type="scientific">Salinisphaera japonica YTM-1</name>
    <dbReference type="NCBI Taxonomy" id="1209778"/>
    <lineage>
        <taxon>Bacteria</taxon>
        <taxon>Pseudomonadati</taxon>
        <taxon>Pseudomonadota</taxon>
        <taxon>Gammaproteobacteria</taxon>
        <taxon>Salinisphaerales</taxon>
        <taxon>Salinisphaeraceae</taxon>
        <taxon>Salinisphaera</taxon>
    </lineage>
</organism>
<evidence type="ECO:0000313" key="1">
    <source>
        <dbReference type="EMBL" id="ROO31178.1"/>
    </source>
</evidence>
<dbReference type="EMBL" id="AYKG01000007">
    <property type="protein sequence ID" value="ROO31178.1"/>
    <property type="molecule type" value="Genomic_DNA"/>
</dbReference>
<sequence>MSGLLSTIIPSALVATVTGAAINIWRENRTSKQSTKYDALVAAVALEGYAINCADKISAHKAATWSEGHAGAFMASVPKLPELSVTAGYLRHRKASVANQLMTFPQDVNQAEQAVAFWWDVVGDEEATKGAAVQQSARIGLQSLNLAKVLRDSFSLPKRHLVFGEYDIHDVLNKELPKDE</sequence>
<name>A0A423Q001_9GAMM</name>
<dbReference type="InParanoid" id="A0A423Q001"/>
<gene>
    <name evidence="1" type="ORF">SAJA_03645</name>
</gene>
<accession>A0A423Q001</accession>
<reference evidence="1 2" key="1">
    <citation type="submission" date="2013-10" db="EMBL/GenBank/DDBJ databases">
        <title>Salinisphaera japonica YTM-1 Genome Sequencing.</title>
        <authorList>
            <person name="Lai Q."/>
            <person name="Li C."/>
            <person name="Shao Z."/>
        </authorList>
    </citation>
    <scope>NUCLEOTIDE SEQUENCE [LARGE SCALE GENOMIC DNA]</scope>
    <source>
        <strain evidence="1 2">YTM-1</strain>
    </source>
</reference>
<dbReference type="Proteomes" id="UP000285310">
    <property type="component" value="Unassembled WGS sequence"/>
</dbReference>
<keyword evidence="2" id="KW-1185">Reference proteome</keyword>
<dbReference type="AlphaFoldDB" id="A0A423Q001"/>
<protein>
    <submittedName>
        <fullName evidence="1">Uncharacterized protein</fullName>
    </submittedName>
</protein>
<proteinExistence type="predicted"/>